<accession>A0ABW4KH22</accession>
<gene>
    <name evidence="2" type="ORF">ACFSCZ_10840</name>
</gene>
<dbReference type="InterPro" id="IPR054467">
    <property type="entry name" value="YkoP-like_dom"/>
</dbReference>
<name>A0ABW4KH22_9BACI</name>
<dbReference type="EMBL" id="JBHUEO010000029">
    <property type="protein sequence ID" value="MFD1707227.1"/>
    <property type="molecule type" value="Genomic_DNA"/>
</dbReference>
<comment type="caution">
    <text evidence="2">The sequence shown here is derived from an EMBL/GenBank/DDBJ whole genome shotgun (WGS) entry which is preliminary data.</text>
</comment>
<reference evidence="3" key="1">
    <citation type="journal article" date="2019" name="Int. J. Syst. Evol. Microbiol.">
        <title>The Global Catalogue of Microorganisms (GCM) 10K type strain sequencing project: providing services to taxonomists for standard genome sequencing and annotation.</title>
        <authorList>
            <consortium name="The Broad Institute Genomics Platform"/>
            <consortium name="The Broad Institute Genome Sequencing Center for Infectious Disease"/>
            <person name="Wu L."/>
            <person name="Ma J."/>
        </authorList>
    </citation>
    <scope>NUCLEOTIDE SEQUENCE [LARGE SCALE GENOMIC DNA]</scope>
    <source>
        <strain evidence="3">CGMCC 1.12295</strain>
    </source>
</reference>
<dbReference type="RefSeq" id="WP_380773951.1">
    <property type="nucleotide sequence ID" value="NZ_JBHUEO010000029.1"/>
</dbReference>
<feature type="domain" description="YkoP-like" evidence="1">
    <location>
        <begin position="7"/>
        <end position="184"/>
    </location>
</feature>
<evidence type="ECO:0000313" key="3">
    <source>
        <dbReference type="Proteomes" id="UP001597301"/>
    </source>
</evidence>
<protein>
    <recommendedName>
        <fullName evidence="1">YkoP-like domain-containing protein</fullName>
    </recommendedName>
</protein>
<evidence type="ECO:0000259" key="1">
    <source>
        <dbReference type="Pfam" id="PF22790"/>
    </source>
</evidence>
<sequence length="186" mass="21505">MKSIYIKQFCISGWSMIDPIYFHFTRLHHVKKKCGIKTIMRVRLTRYKGRDVVLSDGTEICKNDVLLKVHLHNVKLLREIMKYNSELRKAKIVYSKVKDSLPAVADYIQLSRLDGEIKGLIGITALYKGCKRLGFEPHPIINPVYKKLKQTSLLPISLLSSNKQSNLPVPMYLFMSKDTLFEKYGN</sequence>
<dbReference type="Proteomes" id="UP001597301">
    <property type="component" value="Unassembled WGS sequence"/>
</dbReference>
<dbReference type="Pfam" id="PF22790">
    <property type="entry name" value="YkoP"/>
    <property type="match status" value="1"/>
</dbReference>
<keyword evidence="3" id="KW-1185">Reference proteome</keyword>
<proteinExistence type="predicted"/>
<evidence type="ECO:0000313" key="2">
    <source>
        <dbReference type="EMBL" id="MFD1707227.1"/>
    </source>
</evidence>
<organism evidence="2 3">
    <name type="scientific">Siminovitchia sediminis</name>
    <dbReference type="NCBI Taxonomy" id="1274353"/>
    <lineage>
        <taxon>Bacteria</taxon>
        <taxon>Bacillati</taxon>
        <taxon>Bacillota</taxon>
        <taxon>Bacilli</taxon>
        <taxon>Bacillales</taxon>
        <taxon>Bacillaceae</taxon>
        <taxon>Siminovitchia</taxon>
    </lineage>
</organism>